<feature type="compositionally biased region" description="Basic and acidic residues" evidence="1">
    <location>
        <begin position="113"/>
        <end position="135"/>
    </location>
</feature>
<feature type="region of interest" description="Disordered" evidence="1">
    <location>
        <begin position="103"/>
        <end position="135"/>
    </location>
</feature>
<sequence length="154" mass="17735">MLNDDEIVTYVQAKSDPVDDETEDKGRVFCVRDSYGVVRTTMRAVLLNYCYSSESETLQRKNEGTRGVYDDAPELGPCKNQQRTSPRNLGWRCGEAQFQKGLSGKKLRGGGKKNREVEDVRRGEKMEKRDKKGRERGRILEEKKLVSGKRICWR</sequence>
<proteinExistence type="predicted"/>
<reference evidence="2" key="1">
    <citation type="submission" date="2020-08" db="EMBL/GenBank/DDBJ databases">
        <title>Multicomponent nature underlies the extraordinary mechanical properties of spider dragline silk.</title>
        <authorList>
            <person name="Kono N."/>
            <person name="Nakamura H."/>
            <person name="Mori M."/>
            <person name="Yoshida Y."/>
            <person name="Ohtoshi R."/>
            <person name="Malay A.D."/>
            <person name="Moran D.A.P."/>
            <person name="Tomita M."/>
            <person name="Numata K."/>
            <person name="Arakawa K."/>
        </authorList>
    </citation>
    <scope>NUCLEOTIDE SEQUENCE</scope>
</reference>
<comment type="caution">
    <text evidence="2">The sequence shown here is derived from an EMBL/GenBank/DDBJ whole genome shotgun (WGS) entry which is preliminary data.</text>
</comment>
<dbReference type="EMBL" id="BMAU01021183">
    <property type="protein sequence ID" value="GFX95108.1"/>
    <property type="molecule type" value="Genomic_DNA"/>
</dbReference>
<evidence type="ECO:0000313" key="2">
    <source>
        <dbReference type="EMBL" id="GFX95108.1"/>
    </source>
</evidence>
<name>A0A8X6RHH9_TRICX</name>
<feature type="compositionally biased region" description="Basic residues" evidence="1">
    <location>
        <begin position="103"/>
        <end position="112"/>
    </location>
</feature>
<organism evidence="2 3">
    <name type="scientific">Trichonephila clavipes</name>
    <name type="common">Golden silk orbweaver</name>
    <name type="synonym">Nephila clavipes</name>
    <dbReference type="NCBI Taxonomy" id="2585209"/>
    <lineage>
        <taxon>Eukaryota</taxon>
        <taxon>Metazoa</taxon>
        <taxon>Ecdysozoa</taxon>
        <taxon>Arthropoda</taxon>
        <taxon>Chelicerata</taxon>
        <taxon>Arachnida</taxon>
        <taxon>Araneae</taxon>
        <taxon>Araneomorphae</taxon>
        <taxon>Entelegynae</taxon>
        <taxon>Araneoidea</taxon>
        <taxon>Nephilidae</taxon>
        <taxon>Trichonephila</taxon>
    </lineage>
</organism>
<evidence type="ECO:0000256" key="1">
    <source>
        <dbReference type="SAM" id="MobiDB-lite"/>
    </source>
</evidence>
<gene>
    <name evidence="2" type="ORF">TNCV_3605671</name>
</gene>
<dbReference type="Proteomes" id="UP000887159">
    <property type="component" value="Unassembled WGS sequence"/>
</dbReference>
<keyword evidence="3" id="KW-1185">Reference proteome</keyword>
<dbReference type="AlphaFoldDB" id="A0A8X6RHH9"/>
<protein>
    <submittedName>
        <fullName evidence="2">Uncharacterized protein</fullName>
    </submittedName>
</protein>
<accession>A0A8X6RHH9</accession>
<evidence type="ECO:0000313" key="3">
    <source>
        <dbReference type="Proteomes" id="UP000887159"/>
    </source>
</evidence>
<feature type="region of interest" description="Disordered" evidence="1">
    <location>
        <begin position="61"/>
        <end position="89"/>
    </location>
</feature>